<sequence length="339" mass="37755">LWGIPLLHTEGDERTDVILGKFLKARDFKVSQALAMLKNCVLWRKSFKADEILDEELGADFDGMAFMFGEDKEGHPVCYNVFGVLQDKDLYSKVFGDDAARFLRWRVQLQEKGVKMLKLEPSTPNALLQVIDLKNAPWPAKKVRSVLLKAISLLQDNYPELVIKNVFINVPWYYSAVFSLLSPFLTQHQKNKFVVTRLGKSTEALFKLISPEKVPIQYGGLGRAGDEEFSGADAPVTELPIKAGEKKTVELAVTTGGSSITWDLVVVGSEVSYGAEFQPDQEGGYTTIIVKTKKISAQLEEPIRNSFKASEPGKVVLSIDNSLSKKKKSVVYRHIVKAA</sequence>
<dbReference type="Pfam" id="PF03765">
    <property type="entry name" value="CRAL_TRIO_N"/>
    <property type="match status" value="1"/>
</dbReference>
<proteinExistence type="inferred from homology"/>
<evidence type="ECO:0000256" key="6">
    <source>
        <dbReference type="ARBA" id="ARBA00022618"/>
    </source>
</evidence>
<evidence type="ECO:0000256" key="2">
    <source>
        <dbReference type="ARBA" id="ARBA00004496"/>
    </source>
</evidence>
<comment type="similarity">
    <text evidence="3">Belongs to the patellin family.</text>
</comment>
<dbReference type="Proteomes" id="UP000001514">
    <property type="component" value="Unassembled WGS sequence"/>
</dbReference>
<dbReference type="OrthoDB" id="75724at2759"/>
<keyword evidence="13" id="KW-1185">Reference proteome</keyword>
<dbReference type="EMBL" id="GL377576">
    <property type="protein sequence ID" value="EFJ29841.1"/>
    <property type="molecule type" value="Genomic_DNA"/>
</dbReference>
<dbReference type="InParanoid" id="D8RCE9"/>
<feature type="non-terminal residue" evidence="12">
    <location>
        <position position="1"/>
    </location>
</feature>
<dbReference type="PRINTS" id="PR00180">
    <property type="entry name" value="CRETINALDHBP"/>
</dbReference>
<dbReference type="InterPro" id="IPR011074">
    <property type="entry name" value="CRAL/TRIO_N_dom"/>
</dbReference>
<keyword evidence="9" id="KW-0131">Cell cycle</keyword>
<evidence type="ECO:0000313" key="13">
    <source>
        <dbReference type="Proteomes" id="UP000001514"/>
    </source>
</evidence>
<evidence type="ECO:0000256" key="3">
    <source>
        <dbReference type="ARBA" id="ARBA00007155"/>
    </source>
</evidence>
<dbReference type="Gene3D" id="2.60.120.680">
    <property type="entry name" value="GOLD domain"/>
    <property type="match status" value="1"/>
</dbReference>
<dbReference type="GO" id="GO:0016020">
    <property type="term" value="C:membrane"/>
    <property type="evidence" value="ECO:0007669"/>
    <property type="project" value="UniProtKB-SubCell"/>
</dbReference>
<keyword evidence="6" id="KW-0132">Cell division</keyword>
<evidence type="ECO:0000256" key="9">
    <source>
        <dbReference type="ARBA" id="ARBA00023306"/>
    </source>
</evidence>
<dbReference type="PROSITE" id="PS50866">
    <property type="entry name" value="GOLD"/>
    <property type="match status" value="1"/>
</dbReference>
<evidence type="ECO:0000256" key="1">
    <source>
        <dbReference type="ARBA" id="ARBA00004370"/>
    </source>
</evidence>
<dbReference type="SUPFAM" id="SSF52087">
    <property type="entry name" value="CRAL/TRIO domain"/>
    <property type="match status" value="1"/>
</dbReference>
<dbReference type="SUPFAM" id="SSF101576">
    <property type="entry name" value="Supernatant protein factor (SPF), C-terminal domain"/>
    <property type="match status" value="1"/>
</dbReference>
<dbReference type="InterPro" id="IPR001251">
    <property type="entry name" value="CRAL-TRIO_dom"/>
</dbReference>
<evidence type="ECO:0000256" key="7">
    <source>
        <dbReference type="ARBA" id="ARBA00023121"/>
    </source>
</evidence>
<dbReference type="AlphaFoldDB" id="D8RCE9"/>
<evidence type="ECO:0000256" key="8">
    <source>
        <dbReference type="ARBA" id="ARBA00023136"/>
    </source>
</evidence>
<keyword evidence="8" id="KW-0472">Membrane</keyword>
<dbReference type="STRING" id="88036.D8RCE9"/>
<evidence type="ECO:0000256" key="4">
    <source>
        <dbReference type="ARBA" id="ARBA00022448"/>
    </source>
</evidence>
<keyword evidence="5" id="KW-0963">Cytoplasm</keyword>
<evidence type="ECO:0000259" key="10">
    <source>
        <dbReference type="PROSITE" id="PS50191"/>
    </source>
</evidence>
<feature type="domain" description="CRAL-TRIO" evidence="10">
    <location>
        <begin position="49"/>
        <end position="226"/>
    </location>
</feature>
<dbReference type="PANTHER" id="PTHR45932">
    <property type="entry name" value="PATELLIN-1"/>
    <property type="match status" value="1"/>
</dbReference>
<dbReference type="SMART" id="SM01100">
    <property type="entry name" value="CRAL_TRIO_N"/>
    <property type="match status" value="1"/>
</dbReference>
<protein>
    <recommendedName>
        <fullName evidence="14">CRAL-TRIO domain-containing protein</fullName>
    </recommendedName>
</protein>
<dbReference type="HOGENOM" id="CLU_023762_0_1_1"/>
<keyword evidence="4" id="KW-0813">Transport</keyword>
<keyword evidence="7" id="KW-0446">Lipid-binding</keyword>
<comment type="subcellular location">
    <subcellularLocation>
        <location evidence="2">Cytoplasm</location>
    </subcellularLocation>
    <subcellularLocation>
        <location evidence="1">Membrane</location>
    </subcellularLocation>
</comment>
<evidence type="ECO:0000313" key="12">
    <source>
        <dbReference type="EMBL" id="EFJ29841.1"/>
    </source>
</evidence>
<dbReference type="GO" id="GO:0005737">
    <property type="term" value="C:cytoplasm"/>
    <property type="evidence" value="ECO:0007669"/>
    <property type="project" value="UniProtKB-SubCell"/>
</dbReference>
<dbReference type="Pfam" id="PF25099">
    <property type="entry name" value="GOLD_PATL1_C"/>
    <property type="match status" value="1"/>
</dbReference>
<feature type="domain" description="GOLD" evidence="11">
    <location>
        <begin position="202"/>
        <end position="337"/>
    </location>
</feature>
<dbReference type="KEGG" id="smo:SELMODRAFT_450422"/>
<dbReference type="SUPFAM" id="SSF46938">
    <property type="entry name" value="CRAL/TRIO N-terminal domain"/>
    <property type="match status" value="1"/>
</dbReference>
<dbReference type="GO" id="GO:0051301">
    <property type="term" value="P:cell division"/>
    <property type="evidence" value="ECO:0007669"/>
    <property type="project" value="UniProtKB-KW"/>
</dbReference>
<dbReference type="InterPro" id="IPR056794">
    <property type="entry name" value="PATL1-6_C_GOLD"/>
</dbReference>
<dbReference type="InterPro" id="IPR044834">
    <property type="entry name" value="PATL"/>
</dbReference>
<dbReference type="InterPro" id="IPR036865">
    <property type="entry name" value="CRAL-TRIO_dom_sf"/>
</dbReference>
<dbReference type="InterPro" id="IPR036273">
    <property type="entry name" value="CRAL/TRIO_N_dom_sf"/>
</dbReference>
<evidence type="ECO:0000259" key="11">
    <source>
        <dbReference type="PROSITE" id="PS50866"/>
    </source>
</evidence>
<dbReference type="eggNOG" id="KOG1471">
    <property type="taxonomic scope" value="Eukaryota"/>
</dbReference>
<dbReference type="SMART" id="SM00516">
    <property type="entry name" value="SEC14"/>
    <property type="match status" value="1"/>
</dbReference>
<gene>
    <name evidence="12" type="ORF">SELMODRAFT_450422</name>
</gene>
<dbReference type="Gene3D" id="3.40.525.10">
    <property type="entry name" value="CRAL-TRIO lipid binding domain"/>
    <property type="match status" value="1"/>
</dbReference>
<dbReference type="FunCoup" id="D8RCE9">
    <property type="interactions" value="1622"/>
</dbReference>
<evidence type="ECO:0000256" key="5">
    <source>
        <dbReference type="ARBA" id="ARBA00022490"/>
    </source>
</evidence>
<dbReference type="Pfam" id="PF00650">
    <property type="entry name" value="CRAL_TRIO"/>
    <property type="match status" value="1"/>
</dbReference>
<dbReference type="InterPro" id="IPR036598">
    <property type="entry name" value="GOLD_dom_sf"/>
</dbReference>
<reference evidence="12 13" key="1">
    <citation type="journal article" date="2011" name="Science">
        <title>The Selaginella genome identifies genetic changes associated with the evolution of vascular plants.</title>
        <authorList>
            <person name="Banks J.A."/>
            <person name="Nishiyama T."/>
            <person name="Hasebe M."/>
            <person name="Bowman J.L."/>
            <person name="Gribskov M."/>
            <person name="dePamphilis C."/>
            <person name="Albert V.A."/>
            <person name="Aono N."/>
            <person name="Aoyama T."/>
            <person name="Ambrose B.A."/>
            <person name="Ashton N.W."/>
            <person name="Axtell M.J."/>
            <person name="Barker E."/>
            <person name="Barker M.S."/>
            <person name="Bennetzen J.L."/>
            <person name="Bonawitz N.D."/>
            <person name="Chapple C."/>
            <person name="Cheng C."/>
            <person name="Correa L.G."/>
            <person name="Dacre M."/>
            <person name="DeBarry J."/>
            <person name="Dreyer I."/>
            <person name="Elias M."/>
            <person name="Engstrom E.M."/>
            <person name="Estelle M."/>
            <person name="Feng L."/>
            <person name="Finet C."/>
            <person name="Floyd S.K."/>
            <person name="Frommer W.B."/>
            <person name="Fujita T."/>
            <person name="Gramzow L."/>
            <person name="Gutensohn M."/>
            <person name="Harholt J."/>
            <person name="Hattori M."/>
            <person name="Heyl A."/>
            <person name="Hirai T."/>
            <person name="Hiwatashi Y."/>
            <person name="Ishikawa M."/>
            <person name="Iwata M."/>
            <person name="Karol K.G."/>
            <person name="Koehler B."/>
            <person name="Kolukisaoglu U."/>
            <person name="Kubo M."/>
            <person name="Kurata T."/>
            <person name="Lalonde S."/>
            <person name="Li K."/>
            <person name="Li Y."/>
            <person name="Litt A."/>
            <person name="Lyons E."/>
            <person name="Manning G."/>
            <person name="Maruyama T."/>
            <person name="Michael T.P."/>
            <person name="Mikami K."/>
            <person name="Miyazaki S."/>
            <person name="Morinaga S."/>
            <person name="Murata T."/>
            <person name="Mueller-Roeber B."/>
            <person name="Nelson D.R."/>
            <person name="Obara M."/>
            <person name="Oguri Y."/>
            <person name="Olmstead R.G."/>
            <person name="Onodera N."/>
            <person name="Petersen B.L."/>
            <person name="Pils B."/>
            <person name="Prigge M."/>
            <person name="Rensing S.A."/>
            <person name="Riano-Pachon D.M."/>
            <person name="Roberts A.W."/>
            <person name="Sato Y."/>
            <person name="Scheller H.V."/>
            <person name="Schulz B."/>
            <person name="Schulz C."/>
            <person name="Shakirov E.V."/>
            <person name="Shibagaki N."/>
            <person name="Shinohara N."/>
            <person name="Shippen D.E."/>
            <person name="Soerensen I."/>
            <person name="Sotooka R."/>
            <person name="Sugimoto N."/>
            <person name="Sugita M."/>
            <person name="Sumikawa N."/>
            <person name="Tanurdzic M."/>
            <person name="Theissen G."/>
            <person name="Ulvskov P."/>
            <person name="Wakazuki S."/>
            <person name="Weng J.K."/>
            <person name="Willats W.W."/>
            <person name="Wipf D."/>
            <person name="Wolf P.G."/>
            <person name="Yang L."/>
            <person name="Zimmer A.D."/>
            <person name="Zhu Q."/>
            <person name="Mitros T."/>
            <person name="Hellsten U."/>
            <person name="Loque D."/>
            <person name="Otillar R."/>
            <person name="Salamov A."/>
            <person name="Schmutz J."/>
            <person name="Shapiro H."/>
            <person name="Lindquist E."/>
            <person name="Lucas S."/>
            <person name="Rokhsar D."/>
            <person name="Grigoriev I.V."/>
        </authorList>
    </citation>
    <scope>NUCLEOTIDE SEQUENCE [LARGE SCALE GENOMIC DNA]</scope>
</reference>
<evidence type="ECO:0008006" key="14">
    <source>
        <dbReference type="Google" id="ProtNLM"/>
    </source>
</evidence>
<dbReference type="CDD" id="cd00170">
    <property type="entry name" value="SEC14"/>
    <property type="match status" value="1"/>
</dbReference>
<dbReference type="PANTHER" id="PTHR45932:SF17">
    <property type="entry name" value="CELLULAR RETINALDEHYDE-BINDING_TRIPLE FUNCTION DOMAIN-CONTAINING PROTEIN"/>
    <property type="match status" value="1"/>
</dbReference>
<name>D8RCE9_SELML</name>
<dbReference type="InterPro" id="IPR009038">
    <property type="entry name" value="GOLD_dom"/>
</dbReference>
<dbReference type="PROSITE" id="PS50191">
    <property type="entry name" value="CRAL_TRIO"/>
    <property type="match status" value="1"/>
</dbReference>
<accession>D8RCE9</accession>
<dbReference type="GO" id="GO:0008289">
    <property type="term" value="F:lipid binding"/>
    <property type="evidence" value="ECO:0007669"/>
    <property type="project" value="UniProtKB-KW"/>
</dbReference>
<organism evidence="13">
    <name type="scientific">Selaginella moellendorffii</name>
    <name type="common">Spikemoss</name>
    <dbReference type="NCBI Taxonomy" id="88036"/>
    <lineage>
        <taxon>Eukaryota</taxon>
        <taxon>Viridiplantae</taxon>
        <taxon>Streptophyta</taxon>
        <taxon>Embryophyta</taxon>
        <taxon>Tracheophyta</taxon>
        <taxon>Lycopodiopsida</taxon>
        <taxon>Selaginellales</taxon>
        <taxon>Selaginellaceae</taxon>
        <taxon>Selaginella</taxon>
    </lineage>
</organism>